<feature type="transmembrane region" description="Helical" evidence="1">
    <location>
        <begin position="21"/>
        <end position="40"/>
    </location>
</feature>
<dbReference type="STRING" id="209880.SAMN02910343_00557"/>
<reference evidence="2 3" key="1">
    <citation type="submission" date="2016-10" db="EMBL/GenBank/DDBJ databases">
        <authorList>
            <person name="de Groot N.N."/>
        </authorList>
    </citation>
    <scope>NUCLEOTIDE SEQUENCE [LARGE SCALE GENOMIC DNA]</scope>
    <source>
        <strain evidence="2 3">DSM 15230</strain>
    </source>
</reference>
<keyword evidence="1" id="KW-0472">Membrane</keyword>
<accession>A0A1G5VD36</accession>
<feature type="transmembrane region" description="Helical" evidence="1">
    <location>
        <begin position="46"/>
        <end position="63"/>
    </location>
</feature>
<protein>
    <submittedName>
        <fullName evidence="2">Uncharacterized protein</fullName>
    </submittedName>
</protein>
<gene>
    <name evidence="2" type="ORF">SAMN02910343_00557</name>
</gene>
<dbReference type="AlphaFoldDB" id="A0A1G5VD36"/>
<keyword evidence="1" id="KW-0812">Transmembrane</keyword>
<dbReference type="GeneID" id="87755597"/>
<sequence>MDFYKQEIYGNILYTAYRTRSLVVSVSLLYSLFGVAAILYFADKGYAAIIAGVIIVGFSLWRINAVHQPVMLVTEKALLVAVPFWEMPLEKGAWAYWIHPSYLPVSYKKIIGFSDDWKILYIGTQQEGGMAQISIEGTYIPVSDKKKIIAYIERKQKE</sequence>
<proteinExistence type="predicted"/>
<dbReference type="EMBL" id="FMXA01000006">
    <property type="protein sequence ID" value="SDA43782.1"/>
    <property type="molecule type" value="Genomic_DNA"/>
</dbReference>
<evidence type="ECO:0000313" key="3">
    <source>
        <dbReference type="Proteomes" id="UP000199689"/>
    </source>
</evidence>
<evidence type="ECO:0000313" key="2">
    <source>
        <dbReference type="EMBL" id="SDA43782.1"/>
    </source>
</evidence>
<dbReference type="RefSeq" id="WP_091363613.1">
    <property type="nucleotide sequence ID" value="NZ_FMXA01000006.1"/>
</dbReference>
<evidence type="ECO:0000256" key="1">
    <source>
        <dbReference type="SAM" id="Phobius"/>
    </source>
</evidence>
<keyword evidence="1" id="KW-1133">Transmembrane helix</keyword>
<keyword evidence="3" id="KW-1185">Reference proteome</keyword>
<dbReference type="Proteomes" id="UP000199689">
    <property type="component" value="Unassembled WGS sequence"/>
</dbReference>
<organism evidence="2 3">
    <name type="scientific">Allisonella histaminiformans</name>
    <dbReference type="NCBI Taxonomy" id="209880"/>
    <lineage>
        <taxon>Bacteria</taxon>
        <taxon>Bacillati</taxon>
        <taxon>Bacillota</taxon>
        <taxon>Negativicutes</taxon>
        <taxon>Veillonellales</taxon>
        <taxon>Veillonellaceae</taxon>
        <taxon>Allisonella</taxon>
    </lineage>
</organism>
<dbReference type="OrthoDB" id="1630658at2"/>
<name>A0A1G5VD36_9FIRM</name>